<dbReference type="PROSITE" id="PS50994">
    <property type="entry name" value="INTEGRASE"/>
    <property type="match status" value="1"/>
</dbReference>
<dbReference type="STRING" id="240159.A0A4U5TV50"/>
<accession>A0A4U5TV50</accession>
<evidence type="ECO:0000256" key="2">
    <source>
        <dbReference type="SAM" id="MobiDB-lite"/>
    </source>
</evidence>
<feature type="compositionally biased region" description="Polar residues" evidence="2">
    <location>
        <begin position="145"/>
        <end position="160"/>
    </location>
</feature>
<dbReference type="GO" id="GO:0003676">
    <property type="term" value="F:nucleic acid binding"/>
    <property type="evidence" value="ECO:0007669"/>
    <property type="project" value="InterPro"/>
</dbReference>
<feature type="domain" description="Integrase catalytic" evidence="3">
    <location>
        <begin position="1639"/>
        <end position="1831"/>
    </location>
</feature>
<evidence type="ECO:0000313" key="4">
    <source>
        <dbReference type="EMBL" id="TKS65477.1"/>
    </source>
</evidence>
<dbReference type="CDD" id="cd01644">
    <property type="entry name" value="RT_pepA17"/>
    <property type="match status" value="1"/>
</dbReference>
<feature type="region of interest" description="Disordered" evidence="2">
    <location>
        <begin position="218"/>
        <end position="245"/>
    </location>
</feature>
<evidence type="ECO:0000313" key="5">
    <source>
        <dbReference type="Proteomes" id="UP000298787"/>
    </source>
</evidence>
<dbReference type="PANTHER" id="PTHR47331">
    <property type="entry name" value="PHD-TYPE DOMAIN-CONTAINING PROTEIN"/>
    <property type="match status" value="1"/>
</dbReference>
<sequence length="1949" mass="220111">MTQSKQEMDFEELETRSQISSCSRTSKLSVASSLALKARAKAEATRTELAFAKREAEMLKQQAILQASMHELKMEKAAAVAQAEAELLEAAAEEYKQGDPLQLSKNMLSQKPDEIHNVSTTVQSPVKYPGHFSYQSAITANSLNAVTTSPPNAKPSTSSHPPVRQPTMDSGEAQNYRNQGDTLLSEISDYEFFEVTPQHLHQGETTGRSHDVANTTNAQRKSYCDREPPNTFDERRPPQTYQTHSCPMYNASPASTAAATDLGRYLIRRELVSSGLLKFDDKPENYWAWKASFISSTDDLTLSAREELDLLCKWLGPSSSEQAKRIRAVHIHNTPTGLKMLWQRLEDVYGSPEVIENALLKKIEDFPKISVRDNHKLKELGDVLMELEAAKTDGYLPGLSYLNTSRGVSPIVQKLPHALQEKWITVGSRYKEQHRIPYPPFSVFVNFICEQAKIRNDPSFASIAATWCAPKTEKNNPYNQHMRTSVAVKKTEVSTGSNNSGSTATARPEDNPDKHCPLHNKPHPLRKCRGFRNKTLEERKAYLKDKHICFRCCASSTHVAKDCDKPVQCMECNSDRHPTALHPGPAPWKADVHQSAANHGGEQQQQQRETDPSVISKCTEICGSTNTSKSCSKICLVLVYPAGQRDRAMKTYAVLDEQSNKSLCRTEFCDYFDIKGEGSTYTLKTCSGVFETAGRRVSNFIVESLDGSTQIPLPTLIECDMLPDERSEIPSSEAAKHYPHLEHLADKIPPLDPDASILLLLGRDLIQVHKVREQCNGPHSAPFAQRLDLGWVIVGDVCLGRAHRPTNVSVFRTSVLVSGRHSILSPCTSSLVVKEKIDSLEPPDSFPSVSAASLDNDSLGSNVFQRTHHDDKLGMSMEDKLFLDLMDREVYMDEANCWVAPLPFRPNRPRLPNNRQHAINRLTSLRRMLEKKHTMKEHFFKFMQAMLDSDQAEPAPVLMQNQECWYLPIFGVYHPQKKDQIRVVFDSSAKHENISLNDVLLRGPDMNNSLLGVLMRFRKEPIAVTADIQQMFYCFIVQEDHRDFLRFLWFEDNDPSKRITEYRMKVHVFGNAPSPAVAIYSLRRAALHGEKEHGAEAKQFIMRNFYVDDGLASFPTDDEAITVLKRTKEMLAESSIKLHKVASNSRAVMDAFPPEERAKNLVDLELTVDPLPPQRSLGLTWNLQSDTFTFHVSKERKPFTRRGILSTVNGLYDPLGYVAPVTIQGKALVRELSAQQAEWDVPLPALKEEQWRLWNDSLCELEQLQIDRPYTPVSLCSTRYRELCVFSDASTMAISAVAYLKTADTEGNIHIGFVMGKSKLAPHPPHTIPRLELCAAVLATEMADLITDELDIDIHKVTFYTDSRIVLGYIHNTSRRFYVYVANRVARIRKSTSPGQWHFVSTEHNPADHGTRSVPASMLKETNWFKETFELIEPDTDRDVRTQQVTAFATKSFEGELSSHRFERFSSWKILNRAITKLIHKARAHTKSLKSKIDAPTQARLVIIRNVQHDVFAEEVKCLSRGDVISKSSPLRKLNPILDADGLLRVGGRISSADIPWEEKHPIIVPKKHHVATLLVRHYHEQVAHQGRHLTEGAVRSAGLWLIGGKRLVTNIIQKCVICNKLRGRMEEQKMSNLPAERLTPGPPFTNVGVDVFGPWIISTRRTRGGIAENKRWAVIFTCLVTRAVHIEVLESLSSSSFVNALRRFTAVRGPVRLFRSDRGTNFVGACKELRMNSEDPELATYLQNQGSRWIFNPPHSSHMGGVWERMIGVARRILDALLLKAKTLHLTHEVLVTFMSEVMAIMNARPLVPVSSDPDAPTILSPAMLLTQKTEPVLPPGEYDLKDLYRKQWKQVQAMADGFWKRWRQEFLVSLQPRRKWHVEKPNLTEGDVVLLKDAQVKRNEWPVGVVVNAIPSKDSKVRKVDVKVVRHGTQKMYTRPVSEVVLLVKNE</sequence>
<dbReference type="Pfam" id="PF18701">
    <property type="entry name" value="DUF5641"/>
    <property type="match status" value="1"/>
</dbReference>
<dbReference type="InterPro" id="IPR008042">
    <property type="entry name" value="Retrotrans_Pao"/>
</dbReference>
<dbReference type="EMBL" id="ML240779">
    <property type="protein sequence ID" value="TKS65477.1"/>
    <property type="molecule type" value="Genomic_DNA"/>
</dbReference>
<dbReference type="InterPro" id="IPR036397">
    <property type="entry name" value="RNaseH_sf"/>
</dbReference>
<dbReference type="SUPFAM" id="SSF53098">
    <property type="entry name" value="Ribonuclease H-like"/>
    <property type="match status" value="1"/>
</dbReference>
<dbReference type="InterPro" id="IPR040676">
    <property type="entry name" value="DUF5641"/>
</dbReference>
<evidence type="ECO:0000256" key="1">
    <source>
        <dbReference type="SAM" id="Coils"/>
    </source>
</evidence>
<dbReference type="InterPro" id="IPR001584">
    <property type="entry name" value="Integrase_cat-core"/>
</dbReference>
<dbReference type="GO" id="GO:0015074">
    <property type="term" value="P:DNA integration"/>
    <property type="evidence" value="ECO:0007669"/>
    <property type="project" value="InterPro"/>
</dbReference>
<feature type="region of interest" description="Disordered" evidence="2">
    <location>
        <begin position="145"/>
        <end position="175"/>
    </location>
</feature>
<feature type="region of interest" description="Disordered" evidence="2">
    <location>
        <begin position="580"/>
        <end position="612"/>
    </location>
</feature>
<reference evidence="4 5" key="1">
    <citation type="submission" date="2019-01" db="EMBL/GenBank/DDBJ databases">
        <title>Genome Assembly of Collichthys lucidus.</title>
        <authorList>
            <person name="Cai M."/>
            <person name="Xiao S."/>
        </authorList>
    </citation>
    <scope>NUCLEOTIDE SEQUENCE [LARGE SCALE GENOMIC DNA]</scope>
    <source>
        <strain evidence="4">JT15FE1705JMU</strain>
        <tissue evidence="4">Muscle</tissue>
    </source>
</reference>
<dbReference type="Proteomes" id="UP000298787">
    <property type="component" value="Unassembled WGS sequence"/>
</dbReference>
<name>A0A4U5TV50_COLLU</name>
<dbReference type="InterPro" id="IPR043502">
    <property type="entry name" value="DNA/RNA_pol_sf"/>
</dbReference>
<dbReference type="InterPro" id="IPR012337">
    <property type="entry name" value="RNaseH-like_sf"/>
</dbReference>
<feature type="region of interest" description="Disordered" evidence="2">
    <location>
        <begin position="489"/>
        <end position="520"/>
    </location>
</feature>
<gene>
    <name evidence="4" type="ORF">D9C73_028136</name>
</gene>
<dbReference type="Pfam" id="PF05380">
    <property type="entry name" value="Peptidase_A17"/>
    <property type="match status" value="1"/>
</dbReference>
<feature type="compositionally biased region" description="Low complexity" evidence="2">
    <location>
        <begin position="494"/>
        <end position="506"/>
    </location>
</feature>
<evidence type="ECO:0000259" key="3">
    <source>
        <dbReference type="PROSITE" id="PS50994"/>
    </source>
</evidence>
<feature type="coiled-coil region" evidence="1">
    <location>
        <begin position="35"/>
        <end position="98"/>
    </location>
</feature>
<dbReference type="SUPFAM" id="SSF56672">
    <property type="entry name" value="DNA/RNA polymerases"/>
    <property type="match status" value="1"/>
</dbReference>
<dbReference type="Gene3D" id="3.30.420.10">
    <property type="entry name" value="Ribonuclease H-like superfamily/Ribonuclease H"/>
    <property type="match status" value="1"/>
</dbReference>
<keyword evidence="5" id="KW-1185">Reference proteome</keyword>
<protein>
    <recommendedName>
        <fullName evidence="3">Integrase catalytic domain-containing protein</fullName>
    </recommendedName>
</protein>
<keyword evidence="1" id="KW-0175">Coiled coil</keyword>
<proteinExistence type="predicted"/>
<dbReference type="PANTHER" id="PTHR47331:SF6">
    <property type="entry name" value="DOUBLECORTIN DOMAIN-CONTAINING PROTEIN"/>
    <property type="match status" value="1"/>
</dbReference>
<feature type="compositionally biased region" description="Basic and acidic residues" evidence="2">
    <location>
        <begin position="507"/>
        <end position="516"/>
    </location>
</feature>
<organism evidence="4 5">
    <name type="scientific">Collichthys lucidus</name>
    <name type="common">Big head croaker</name>
    <name type="synonym">Sciaena lucida</name>
    <dbReference type="NCBI Taxonomy" id="240159"/>
    <lineage>
        <taxon>Eukaryota</taxon>
        <taxon>Metazoa</taxon>
        <taxon>Chordata</taxon>
        <taxon>Craniata</taxon>
        <taxon>Vertebrata</taxon>
        <taxon>Euteleostomi</taxon>
        <taxon>Actinopterygii</taxon>
        <taxon>Neopterygii</taxon>
        <taxon>Teleostei</taxon>
        <taxon>Neoteleostei</taxon>
        <taxon>Acanthomorphata</taxon>
        <taxon>Eupercaria</taxon>
        <taxon>Sciaenidae</taxon>
        <taxon>Collichthys</taxon>
    </lineage>
</organism>
<feature type="compositionally biased region" description="Basic and acidic residues" evidence="2">
    <location>
        <begin position="222"/>
        <end position="237"/>
    </location>
</feature>
<feature type="compositionally biased region" description="Polar residues" evidence="2">
    <location>
        <begin position="595"/>
        <end position="607"/>
    </location>
</feature>